<keyword evidence="3" id="KW-1185">Reference proteome</keyword>
<evidence type="ECO:0000313" key="2">
    <source>
        <dbReference type="EMBL" id="MFD1747619.1"/>
    </source>
</evidence>
<dbReference type="Pfam" id="PF13673">
    <property type="entry name" value="Acetyltransf_10"/>
    <property type="match status" value="1"/>
</dbReference>
<dbReference type="Gene3D" id="1.20.5.540">
    <property type="entry name" value="Single helix bin"/>
    <property type="match status" value="1"/>
</dbReference>
<dbReference type="CDD" id="cd04301">
    <property type="entry name" value="NAT_SF"/>
    <property type="match status" value="1"/>
</dbReference>
<feature type="domain" description="N-acetyltransferase" evidence="1">
    <location>
        <begin position="1"/>
        <end position="139"/>
    </location>
</feature>
<proteinExistence type="predicted"/>
<protein>
    <submittedName>
        <fullName evidence="2">GNAT family N-acetyltransferase</fullName>
    </submittedName>
</protein>
<evidence type="ECO:0000259" key="1">
    <source>
        <dbReference type="PROSITE" id="PS51186"/>
    </source>
</evidence>
<dbReference type="PROSITE" id="PS51186">
    <property type="entry name" value="GNAT"/>
    <property type="match status" value="1"/>
</dbReference>
<comment type="caution">
    <text evidence="2">The sequence shown here is derived from an EMBL/GenBank/DDBJ whole genome shotgun (WGS) entry which is preliminary data.</text>
</comment>
<reference evidence="3" key="1">
    <citation type="journal article" date="2019" name="Int. J. Syst. Evol. Microbiol.">
        <title>The Global Catalogue of Microorganisms (GCM) 10K type strain sequencing project: providing services to taxonomists for standard genome sequencing and annotation.</title>
        <authorList>
            <consortium name="The Broad Institute Genomics Platform"/>
            <consortium name="The Broad Institute Genome Sequencing Center for Infectious Disease"/>
            <person name="Wu L."/>
            <person name="Ma J."/>
        </authorList>
    </citation>
    <scope>NUCLEOTIDE SEQUENCE [LARGE SCALE GENOMIC DNA]</scope>
    <source>
        <strain evidence="3">CG52</strain>
    </source>
</reference>
<dbReference type="InterPro" id="IPR000182">
    <property type="entry name" value="GNAT_dom"/>
</dbReference>
<dbReference type="SUPFAM" id="SSF55729">
    <property type="entry name" value="Acyl-CoA N-acyltransferases (Nat)"/>
    <property type="match status" value="1"/>
</dbReference>
<name>A0ABW4M8T3_9HYPH</name>
<gene>
    <name evidence="2" type="ORF">ACFSE1_19290</name>
</gene>
<dbReference type="Gene3D" id="3.40.630.30">
    <property type="match status" value="1"/>
</dbReference>
<evidence type="ECO:0000313" key="3">
    <source>
        <dbReference type="Proteomes" id="UP001597322"/>
    </source>
</evidence>
<dbReference type="EMBL" id="JBHUEQ010000042">
    <property type="protein sequence ID" value="MFD1747619.1"/>
    <property type="molecule type" value="Genomic_DNA"/>
</dbReference>
<dbReference type="RefSeq" id="WP_377405244.1">
    <property type="nucleotide sequence ID" value="NZ_JBHUEQ010000042.1"/>
</dbReference>
<organism evidence="2 3">
    <name type="scientific">Rhizobium helianthi</name>
    <dbReference type="NCBI Taxonomy" id="1132695"/>
    <lineage>
        <taxon>Bacteria</taxon>
        <taxon>Pseudomonadati</taxon>
        <taxon>Pseudomonadota</taxon>
        <taxon>Alphaproteobacteria</taxon>
        <taxon>Hyphomicrobiales</taxon>
        <taxon>Rhizobiaceae</taxon>
        <taxon>Rhizobium/Agrobacterium group</taxon>
        <taxon>Rhizobium</taxon>
    </lineage>
</organism>
<sequence length="139" mass="15778">MTFRLVLTDHYTPEMEEAVRGPLIAYNNARFGESEKKELAISLQDEEGKMTGGLIGWTARGWLYVQLLFIPEENRGHGLAGRLLTMAENEARKRHCIGAYIDTMNPDALQAYLKYGYKIIGKHGPFTGGHHIHWLSKTF</sequence>
<dbReference type="Proteomes" id="UP001597322">
    <property type="component" value="Unassembled WGS sequence"/>
</dbReference>
<accession>A0ABW4M8T3</accession>
<dbReference type="InterPro" id="IPR016181">
    <property type="entry name" value="Acyl_CoA_acyltransferase"/>
</dbReference>